<name>A0A095Z6X2_9BURK</name>
<protein>
    <submittedName>
        <fullName evidence="2">Uncharacterized protein</fullName>
    </submittedName>
</protein>
<dbReference type="RefSeq" id="WP_036559767.1">
    <property type="nucleotide sequence ID" value="NZ_JRNI01000030.1"/>
</dbReference>
<evidence type="ECO:0000313" key="2">
    <source>
        <dbReference type="EMBL" id="KGF30091.1"/>
    </source>
</evidence>
<reference evidence="2 3" key="1">
    <citation type="submission" date="2014-07" db="EMBL/GenBank/DDBJ databases">
        <authorList>
            <person name="McCorrison J."/>
            <person name="Sanka R."/>
            <person name="Torralba M."/>
            <person name="Gillis M."/>
            <person name="Haft D.H."/>
            <person name="Methe B."/>
            <person name="Sutton G."/>
            <person name="Nelson K.E."/>
        </authorList>
    </citation>
    <scope>NUCLEOTIDE SEQUENCE [LARGE SCALE GENOMIC DNA]</scope>
    <source>
        <strain evidence="2 3">DNF00040</strain>
    </source>
</reference>
<dbReference type="Proteomes" id="UP000029629">
    <property type="component" value="Unassembled WGS sequence"/>
</dbReference>
<keyword evidence="3" id="KW-1185">Reference proteome</keyword>
<comment type="caution">
    <text evidence="2">The sequence shown here is derived from an EMBL/GenBank/DDBJ whole genome shotgun (WGS) entry which is preliminary data.</text>
</comment>
<feature type="transmembrane region" description="Helical" evidence="1">
    <location>
        <begin position="154"/>
        <end position="175"/>
    </location>
</feature>
<accession>A0A095Z6X2</accession>
<sequence length="194" mass="22854">MKVLKFFIFFTLTFCLQGFLFNWLLFDALPIMPMWLRLLPFYISKVLFSTKEGLLYPEVTDFVTVIFFNLINTLLICFVLYSLCSLLKKQCFVNQTPKNIACVLQNKKYLIFNLLVILVFIQLFLFYFFPTFWFEHPDWLKSTVASFKSPIYEVIGFLCVFLSSLFNALFFLLAIDGFYRLFLSDDPPKSIGQA</sequence>
<keyword evidence="1" id="KW-0472">Membrane</keyword>
<feature type="transmembrane region" description="Helical" evidence="1">
    <location>
        <begin position="62"/>
        <end position="88"/>
    </location>
</feature>
<evidence type="ECO:0000313" key="3">
    <source>
        <dbReference type="Proteomes" id="UP000029629"/>
    </source>
</evidence>
<organism evidence="2 3">
    <name type="scientific">Oligella urethralis DNF00040</name>
    <dbReference type="NCBI Taxonomy" id="1401065"/>
    <lineage>
        <taxon>Bacteria</taxon>
        <taxon>Pseudomonadati</taxon>
        <taxon>Pseudomonadota</taxon>
        <taxon>Betaproteobacteria</taxon>
        <taxon>Burkholderiales</taxon>
        <taxon>Alcaligenaceae</taxon>
        <taxon>Oligella</taxon>
    </lineage>
</organism>
<evidence type="ECO:0000256" key="1">
    <source>
        <dbReference type="SAM" id="Phobius"/>
    </source>
</evidence>
<dbReference type="AlphaFoldDB" id="A0A095Z6X2"/>
<feature type="transmembrane region" description="Helical" evidence="1">
    <location>
        <begin position="6"/>
        <end position="26"/>
    </location>
</feature>
<proteinExistence type="predicted"/>
<gene>
    <name evidence="2" type="ORF">HMPREF2130_07825</name>
</gene>
<keyword evidence="1" id="KW-0812">Transmembrane</keyword>
<keyword evidence="1" id="KW-1133">Transmembrane helix</keyword>
<dbReference type="EMBL" id="JRNI01000030">
    <property type="protein sequence ID" value="KGF30091.1"/>
    <property type="molecule type" value="Genomic_DNA"/>
</dbReference>
<feature type="transmembrane region" description="Helical" evidence="1">
    <location>
        <begin position="109"/>
        <end position="134"/>
    </location>
</feature>